<keyword evidence="1" id="KW-1133">Transmembrane helix</keyword>
<dbReference type="RefSeq" id="WP_181339417.1">
    <property type="nucleotide sequence ID" value="NZ_JAAKDE010000010.1"/>
</dbReference>
<dbReference type="Pfam" id="PF04143">
    <property type="entry name" value="Sulf_transp"/>
    <property type="match status" value="1"/>
</dbReference>
<name>A0A8J6LIS3_9FIRM</name>
<feature type="transmembrane region" description="Helical" evidence="1">
    <location>
        <begin position="77"/>
        <end position="100"/>
    </location>
</feature>
<accession>A0A8J6LIS3</accession>
<feature type="transmembrane region" description="Helical" evidence="1">
    <location>
        <begin position="107"/>
        <end position="128"/>
    </location>
</feature>
<feature type="transmembrane region" description="Helical" evidence="1">
    <location>
        <begin position="37"/>
        <end position="57"/>
    </location>
</feature>
<comment type="caution">
    <text evidence="2">The sequence shown here is derived from an EMBL/GenBank/DDBJ whole genome shotgun (WGS) entry which is preliminary data.</text>
</comment>
<keyword evidence="1" id="KW-0472">Membrane</keyword>
<evidence type="ECO:0000313" key="2">
    <source>
        <dbReference type="EMBL" id="MBA2132961.1"/>
    </source>
</evidence>
<reference evidence="2" key="1">
    <citation type="submission" date="2020-06" db="EMBL/GenBank/DDBJ databases">
        <title>Novel chitinolytic bacterium.</title>
        <authorList>
            <person name="Ungkulpasvich U."/>
            <person name="Kosugi A."/>
            <person name="Uke A."/>
        </authorList>
    </citation>
    <scope>NUCLEOTIDE SEQUENCE</scope>
    <source>
        <strain evidence="2">UUS1-1</strain>
    </source>
</reference>
<feature type="transmembrane region" description="Helical" evidence="1">
    <location>
        <begin position="6"/>
        <end position="25"/>
    </location>
</feature>
<dbReference type="InterPro" id="IPR007272">
    <property type="entry name" value="Sulf_transp_TsuA/YedE"/>
</dbReference>
<keyword evidence="3" id="KW-1185">Reference proteome</keyword>
<proteinExistence type="predicted"/>
<feature type="transmembrane region" description="Helical" evidence="1">
    <location>
        <begin position="148"/>
        <end position="168"/>
    </location>
</feature>
<gene>
    <name evidence="2" type="ORF">G5B42_05310</name>
</gene>
<evidence type="ECO:0000256" key="1">
    <source>
        <dbReference type="SAM" id="Phobius"/>
    </source>
</evidence>
<dbReference type="AlphaFoldDB" id="A0A8J6LIS3"/>
<keyword evidence="1" id="KW-0812">Transmembrane</keyword>
<organism evidence="2 3">
    <name type="scientific">Capillibacterium thermochitinicola</name>
    <dbReference type="NCBI Taxonomy" id="2699427"/>
    <lineage>
        <taxon>Bacteria</taxon>
        <taxon>Bacillati</taxon>
        <taxon>Bacillota</taxon>
        <taxon>Capillibacterium</taxon>
    </lineage>
</organism>
<evidence type="ECO:0000313" key="3">
    <source>
        <dbReference type="Proteomes" id="UP000657177"/>
    </source>
</evidence>
<sequence>MNPVPAIVFGIGFGYILYRVGALDYHNIINTLRLKDLTIAKFMLFSVAISAVGIFGLRTLGLVSLDLIPTNPWANLAGGLIFGVGFALSGYCPGTSIGAWAEGKKDAGYTILGGLLGVLVYTLLQQAGLLQFSGTNFGEISLIDLLPFNAFTTAVLFSVMLGGLVYAMDYWDEKRRAQRNEGGV</sequence>
<protein>
    <submittedName>
        <fullName evidence="2">YeeE/YedE family protein</fullName>
    </submittedName>
</protein>
<dbReference type="Proteomes" id="UP000657177">
    <property type="component" value="Unassembled WGS sequence"/>
</dbReference>
<dbReference type="EMBL" id="JAAKDE010000010">
    <property type="protein sequence ID" value="MBA2132961.1"/>
    <property type="molecule type" value="Genomic_DNA"/>
</dbReference>